<dbReference type="EMBL" id="JAUSVS010000005">
    <property type="protein sequence ID" value="MDQ0465133.1"/>
    <property type="molecule type" value="Genomic_DNA"/>
</dbReference>
<dbReference type="InterPro" id="IPR006175">
    <property type="entry name" value="YjgF/YER057c/UK114"/>
</dbReference>
<keyword evidence="3" id="KW-1185">Reference proteome</keyword>
<protein>
    <submittedName>
        <fullName evidence="2">Enamine deaminase RidA (YjgF/YER057c/UK114 family)</fullName>
    </submittedName>
</protein>
<name>A0ABU0IVI0_9CAUL</name>
<dbReference type="Gene3D" id="3.30.1330.40">
    <property type="entry name" value="RutC-like"/>
    <property type="match status" value="1"/>
</dbReference>
<organism evidence="2 3">
    <name type="scientific">Caulobacter ginsengisoli</name>
    <dbReference type="NCBI Taxonomy" id="400775"/>
    <lineage>
        <taxon>Bacteria</taxon>
        <taxon>Pseudomonadati</taxon>
        <taxon>Pseudomonadota</taxon>
        <taxon>Alphaproteobacteria</taxon>
        <taxon>Caulobacterales</taxon>
        <taxon>Caulobacteraceae</taxon>
        <taxon>Caulobacter</taxon>
    </lineage>
</organism>
<comment type="caution">
    <text evidence="2">The sequence shown here is derived from an EMBL/GenBank/DDBJ whole genome shotgun (WGS) entry which is preliminary data.</text>
</comment>
<dbReference type="SUPFAM" id="SSF55298">
    <property type="entry name" value="YjgF-like"/>
    <property type="match status" value="1"/>
</dbReference>
<reference evidence="2 3" key="1">
    <citation type="submission" date="2023-07" db="EMBL/GenBank/DDBJ databases">
        <title>Genomic Encyclopedia of Type Strains, Phase IV (KMG-IV): sequencing the most valuable type-strain genomes for metagenomic binning, comparative biology and taxonomic classification.</title>
        <authorList>
            <person name="Goeker M."/>
        </authorList>
    </citation>
    <scope>NUCLEOTIDE SEQUENCE [LARGE SCALE GENOMIC DNA]</scope>
    <source>
        <strain evidence="2 3">DSM 18695</strain>
    </source>
</reference>
<dbReference type="PANTHER" id="PTHR11803:SF58">
    <property type="entry name" value="PROTEIN HMF1-RELATED"/>
    <property type="match status" value="1"/>
</dbReference>
<dbReference type="RefSeq" id="WP_307350274.1">
    <property type="nucleotide sequence ID" value="NZ_JAUSVS010000005.1"/>
</dbReference>
<dbReference type="PANTHER" id="PTHR11803">
    <property type="entry name" value="2-IMINOBUTANOATE/2-IMINOPROPANOATE DEAMINASE RIDA"/>
    <property type="match status" value="1"/>
</dbReference>
<dbReference type="Pfam" id="PF01042">
    <property type="entry name" value="Ribonuc_L-PSP"/>
    <property type="match status" value="1"/>
</dbReference>
<sequence length="135" mass="14280">MTLKLANPATVAPPLGLYSHSVETPPRRGLIYVSGQVPVRPDGSLAGTSMAEQADQVYANIVAVLAAQGVPPTDIVKLTTFMAAEDDPDGSVRAARMKHLGEHRPASTAVYVSRLVDPAWKIEIDAVALAPEVRV</sequence>
<evidence type="ECO:0000313" key="3">
    <source>
        <dbReference type="Proteomes" id="UP001228905"/>
    </source>
</evidence>
<accession>A0ABU0IVI0</accession>
<evidence type="ECO:0000256" key="1">
    <source>
        <dbReference type="ARBA" id="ARBA00010552"/>
    </source>
</evidence>
<dbReference type="Proteomes" id="UP001228905">
    <property type="component" value="Unassembled WGS sequence"/>
</dbReference>
<dbReference type="CDD" id="cd00448">
    <property type="entry name" value="YjgF_YER057c_UK114_family"/>
    <property type="match status" value="1"/>
</dbReference>
<comment type="similarity">
    <text evidence="1">Belongs to the RutC family.</text>
</comment>
<dbReference type="InterPro" id="IPR035959">
    <property type="entry name" value="RutC-like_sf"/>
</dbReference>
<evidence type="ECO:0000313" key="2">
    <source>
        <dbReference type="EMBL" id="MDQ0465133.1"/>
    </source>
</evidence>
<proteinExistence type="inferred from homology"/>
<gene>
    <name evidence="2" type="ORF">QO010_002917</name>
</gene>